<gene>
    <name evidence="2" type="ORF">GRI40_01900</name>
</gene>
<protein>
    <submittedName>
        <fullName evidence="2">General stress protein</fullName>
    </submittedName>
</protein>
<dbReference type="Pfam" id="PF16242">
    <property type="entry name" value="Pyrid_ox_like"/>
    <property type="match status" value="1"/>
</dbReference>
<evidence type="ECO:0000259" key="1">
    <source>
        <dbReference type="Pfam" id="PF16242"/>
    </source>
</evidence>
<name>A0A6I4TCN3_9SPHN</name>
<dbReference type="SUPFAM" id="SSF50475">
    <property type="entry name" value="FMN-binding split barrel"/>
    <property type="match status" value="1"/>
</dbReference>
<evidence type="ECO:0000313" key="3">
    <source>
        <dbReference type="Proteomes" id="UP000439522"/>
    </source>
</evidence>
<feature type="domain" description="General stress protein FMN-binding split barrel" evidence="1">
    <location>
        <begin position="13"/>
        <end position="139"/>
    </location>
</feature>
<dbReference type="InterPro" id="IPR038725">
    <property type="entry name" value="YdaG_split_barrel_FMN-bd"/>
</dbReference>
<dbReference type="RefSeq" id="WP_160609775.1">
    <property type="nucleotide sequence ID" value="NZ_WTZA01000001.1"/>
</dbReference>
<comment type="caution">
    <text evidence="2">The sequence shown here is derived from an EMBL/GenBank/DDBJ whole genome shotgun (WGS) entry which is preliminary data.</text>
</comment>
<keyword evidence="3" id="KW-1185">Reference proteome</keyword>
<dbReference type="InterPro" id="IPR052917">
    <property type="entry name" value="Stress-Dev_Protein"/>
</dbReference>
<reference evidence="2 3" key="1">
    <citation type="submission" date="2019-12" db="EMBL/GenBank/DDBJ databases">
        <title>Genomic-based taxomic classification of the family Erythrobacteraceae.</title>
        <authorList>
            <person name="Xu L."/>
        </authorList>
    </citation>
    <scope>NUCLEOTIDE SEQUENCE [LARGE SCALE GENOMIC DNA]</scope>
    <source>
        <strain evidence="2 3">100921-2</strain>
    </source>
</reference>
<dbReference type="PANTHER" id="PTHR34818">
    <property type="entry name" value="PROTEIN BLI-3"/>
    <property type="match status" value="1"/>
</dbReference>
<dbReference type="Proteomes" id="UP000439522">
    <property type="component" value="Unassembled WGS sequence"/>
</dbReference>
<dbReference type="OrthoDB" id="1432662at2"/>
<dbReference type="Gene3D" id="2.30.110.10">
    <property type="entry name" value="Electron Transport, Fmn-binding Protein, Chain A"/>
    <property type="match status" value="1"/>
</dbReference>
<proteinExistence type="predicted"/>
<evidence type="ECO:0000313" key="2">
    <source>
        <dbReference type="EMBL" id="MXO73975.1"/>
    </source>
</evidence>
<dbReference type="InterPro" id="IPR012349">
    <property type="entry name" value="Split_barrel_FMN-bd"/>
</dbReference>
<dbReference type="PANTHER" id="PTHR34818:SF1">
    <property type="entry name" value="PROTEIN BLI-3"/>
    <property type="match status" value="1"/>
</dbReference>
<accession>A0A6I4TCN3</accession>
<dbReference type="AlphaFoldDB" id="A0A6I4TCN3"/>
<dbReference type="EMBL" id="WTZA01000001">
    <property type="protein sequence ID" value="MXO73975.1"/>
    <property type="molecule type" value="Genomic_DNA"/>
</dbReference>
<organism evidence="2 3">
    <name type="scientific">Tsuneonella aeria</name>
    <dbReference type="NCBI Taxonomy" id="1837929"/>
    <lineage>
        <taxon>Bacteria</taxon>
        <taxon>Pseudomonadati</taxon>
        <taxon>Pseudomonadota</taxon>
        <taxon>Alphaproteobacteria</taxon>
        <taxon>Sphingomonadales</taxon>
        <taxon>Erythrobacteraceae</taxon>
        <taxon>Tsuneonella</taxon>
    </lineage>
</organism>
<sequence length="160" mass="17850">MKYDQGNADELKEKFWRNFADSPFVFVSLQSTANDALVMTAQLDKDANSAIWFFTNRDGHLSEMGPATCTFAGKGHDLFARFEGVLSEETSRERLDKQWSNFVEAWFPGGKDDPNLLMLRMDLGQAEIWDSDLGVITTAKMALGMDVRGDTAGTHTETAL</sequence>